<dbReference type="Gene3D" id="3.20.20.80">
    <property type="entry name" value="Glycosidases"/>
    <property type="match status" value="1"/>
</dbReference>
<dbReference type="InterPro" id="IPR017853">
    <property type="entry name" value="GH"/>
</dbReference>
<dbReference type="GO" id="GO:0008061">
    <property type="term" value="F:chitin binding"/>
    <property type="evidence" value="ECO:0007669"/>
    <property type="project" value="InterPro"/>
</dbReference>
<evidence type="ECO:0000256" key="3">
    <source>
        <dbReference type="SAM" id="SignalP"/>
    </source>
</evidence>
<feature type="signal peptide" evidence="3">
    <location>
        <begin position="1"/>
        <end position="20"/>
    </location>
</feature>
<feature type="chain" id="PRO_5038788956" description="chitinase" evidence="3">
    <location>
        <begin position="21"/>
        <end position="468"/>
    </location>
</feature>
<dbReference type="InterPro" id="IPR011583">
    <property type="entry name" value="Chitinase_II/V-like_cat"/>
</dbReference>
<protein>
    <recommendedName>
        <fullName evidence="2">chitinase</fullName>
        <ecNumber evidence="2">3.2.1.14</ecNumber>
    </recommendedName>
</protein>
<dbReference type="EMBL" id="DVOE01000012">
    <property type="protein sequence ID" value="HIU98437.1"/>
    <property type="molecule type" value="Genomic_DNA"/>
</dbReference>
<feature type="domain" description="GH18" evidence="4">
    <location>
        <begin position="143"/>
        <end position="468"/>
    </location>
</feature>
<accession>A0A9D1N8F7</accession>
<sequence length="468" mass="52394">MRKAVIVLLIAAVVCTAAFALTACNATPDGIADRFEDLAADGKFEVKRGTAGESAVYDFGRQVTVNTLVLKEVRDVVTSFRLYADDSEEPFYGNDYIGDYRYCSFDEITLSKLRIEVLSCEKLWQMKSVEAYNISGTDPEDDFRIMGYVTVESAVAMGEEHNANLDAATHLNLIGNIYFTSVSDIVFDDITLKSGEKMDGEEAFALAVEKMREANPDGKLIVTFLGNKDLTGDGLEVEDRHNEAMGEHKDKLIAGIVAVVKKYSLDGVSFDYEYPHKLKSYTVYEEFLAGMRAAVDALPGDILLTAAICDWQLTPAMFTVKDLEVFDFVEVMAYDCFDKRGDHSAFYTACYEQLRKFESKGFDLSRLNLGLPYYSRPVDGAEYWGNYYDVAEELYPFENSYVEAYTDIYGNSFPPLRNYYNGPQLIRDKTAYAIDCGAGGVMLWHMGTDSTDPTYSLTQLIARVKASR</sequence>
<dbReference type="EC" id="3.2.1.14" evidence="2"/>
<reference evidence="5" key="2">
    <citation type="journal article" date="2021" name="PeerJ">
        <title>Extensive microbial diversity within the chicken gut microbiome revealed by metagenomics and culture.</title>
        <authorList>
            <person name="Gilroy R."/>
            <person name="Ravi A."/>
            <person name="Getino M."/>
            <person name="Pursley I."/>
            <person name="Horton D.L."/>
            <person name="Alikhan N.F."/>
            <person name="Baker D."/>
            <person name="Gharbi K."/>
            <person name="Hall N."/>
            <person name="Watson M."/>
            <person name="Adriaenssens E.M."/>
            <person name="Foster-Nyarko E."/>
            <person name="Jarju S."/>
            <person name="Secka A."/>
            <person name="Antonio M."/>
            <person name="Oren A."/>
            <person name="Chaudhuri R.R."/>
            <person name="La Ragione R."/>
            <person name="Hildebrand F."/>
            <person name="Pallen M.J."/>
        </authorList>
    </citation>
    <scope>NUCLEOTIDE SEQUENCE</scope>
    <source>
        <strain evidence="5">10406</strain>
    </source>
</reference>
<dbReference type="GO" id="GO:0005975">
    <property type="term" value="P:carbohydrate metabolic process"/>
    <property type="evidence" value="ECO:0007669"/>
    <property type="project" value="InterPro"/>
</dbReference>
<dbReference type="PANTHER" id="PTHR11177:SF317">
    <property type="entry name" value="CHITINASE 12-RELATED"/>
    <property type="match status" value="1"/>
</dbReference>
<keyword evidence="3" id="KW-0732">Signal</keyword>
<evidence type="ECO:0000259" key="4">
    <source>
        <dbReference type="PROSITE" id="PS51910"/>
    </source>
</evidence>
<organism evidence="5 6">
    <name type="scientific">Candidatus Limadaptatus stercoripullorum</name>
    <dbReference type="NCBI Taxonomy" id="2840846"/>
    <lineage>
        <taxon>Bacteria</taxon>
        <taxon>Bacillati</taxon>
        <taxon>Bacillota</taxon>
        <taxon>Clostridia</taxon>
        <taxon>Eubacteriales</taxon>
        <taxon>Candidatus Limadaptatus</taxon>
    </lineage>
</organism>
<evidence type="ECO:0000313" key="6">
    <source>
        <dbReference type="Proteomes" id="UP000886857"/>
    </source>
</evidence>
<dbReference type="GO" id="GO:0008843">
    <property type="term" value="F:endochitinase activity"/>
    <property type="evidence" value="ECO:0007669"/>
    <property type="project" value="UniProtKB-EC"/>
</dbReference>
<dbReference type="SUPFAM" id="SSF51445">
    <property type="entry name" value="(Trans)glycosidases"/>
    <property type="match status" value="1"/>
</dbReference>
<dbReference type="InterPro" id="IPR001223">
    <property type="entry name" value="Glyco_hydro18_cat"/>
</dbReference>
<gene>
    <name evidence="5" type="ORF">IAC73_01160</name>
</gene>
<reference evidence="5" key="1">
    <citation type="submission" date="2020-10" db="EMBL/GenBank/DDBJ databases">
        <authorList>
            <person name="Gilroy R."/>
        </authorList>
    </citation>
    <scope>NUCLEOTIDE SEQUENCE</scope>
    <source>
        <strain evidence="5">10406</strain>
    </source>
</reference>
<evidence type="ECO:0000256" key="2">
    <source>
        <dbReference type="ARBA" id="ARBA00012729"/>
    </source>
</evidence>
<comment type="caution">
    <text evidence="5">The sequence shown here is derived from an EMBL/GenBank/DDBJ whole genome shotgun (WGS) entry which is preliminary data.</text>
</comment>
<keyword evidence="5" id="KW-0378">Hydrolase</keyword>
<name>A0A9D1N8F7_9FIRM</name>
<dbReference type="Pfam" id="PF00704">
    <property type="entry name" value="Glyco_hydro_18"/>
    <property type="match status" value="1"/>
</dbReference>
<comment type="catalytic activity">
    <reaction evidence="1">
        <text>Random endo-hydrolysis of N-acetyl-beta-D-glucosaminide (1-&gt;4)-beta-linkages in chitin and chitodextrins.</text>
        <dbReference type="EC" id="3.2.1.14"/>
    </reaction>
</comment>
<dbReference type="PROSITE" id="PS51257">
    <property type="entry name" value="PROKAR_LIPOPROTEIN"/>
    <property type="match status" value="1"/>
</dbReference>
<dbReference type="PROSITE" id="PS51910">
    <property type="entry name" value="GH18_2"/>
    <property type="match status" value="1"/>
</dbReference>
<evidence type="ECO:0000256" key="1">
    <source>
        <dbReference type="ARBA" id="ARBA00000822"/>
    </source>
</evidence>
<evidence type="ECO:0000313" key="5">
    <source>
        <dbReference type="EMBL" id="HIU98437.1"/>
    </source>
</evidence>
<dbReference type="PANTHER" id="PTHR11177">
    <property type="entry name" value="CHITINASE"/>
    <property type="match status" value="1"/>
</dbReference>
<proteinExistence type="predicted"/>
<dbReference type="AlphaFoldDB" id="A0A9D1N8F7"/>
<dbReference type="SMART" id="SM00636">
    <property type="entry name" value="Glyco_18"/>
    <property type="match status" value="1"/>
</dbReference>
<dbReference type="InterPro" id="IPR050314">
    <property type="entry name" value="Glycosyl_Hydrlase_18"/>
</dbReference>
<dbReference type="Gene3D" id="2.60.120.260">
    <property type="entry name" value="Galactose-binding domain-like"/>
    <property type="match status" value="1"/>
</dbReference>
<dbReference type="Proteomes" id="UP000886857">
    <property type="component" value="Unassembled WGS sequence"/>
</dbReference>